<dbReference type="SUPFAM" id="SSF55874">
    <property type="entry name" value="ATPase domain of HSP90 chaperone/DNA topoisomerase II/histidine kinase"/>
    <property type="match status" value="1"/>
</dbReference>
<evidence type="ECO:0000256" key="6">
    <source>
        <dbReference type="ARBA" id="ARBA00022679"/>
    </source>
</evidence>
<dbReference type="SUPFAM" id="SSF47384">
    <property type="entry name" value="Homodimeric domain of signal transducing histidine kinase"/>
    <property type="match status" value="1"/>
</dbReference>
<evidence type="ECO:0000256" key="5">
    <source>
        <dbReference type="ARBA" id="ARBA00022553"/>
    </source>
</evidence>
<dbReference type="PROSITE" id="PS50109">
    <property type="entry name" value="HIS_KIN"/>
    <property type="match status" value="1"/>
</dbReference>
<dbReference type="Pfam" id="PF00512">
    <property type="entry name" value="HisKA"/>
    <property type="match status" value="1"/>
</dbReference>
<keyword evidence="18" id="KW-1185">Reference proteome</keyword>
<keyword evidence="14" id="KW-0812">Transmembrane</keyword>
<evidence type="ECO:0000256" key="11">
    <source>
        <dbReference type="ARBA" id="ARBA00023136"/>
    </source>
</evidence>
<evidence type="ECO:0000256" key="14">
    <source>
        <dbReference type="SAM" id="Phobius"/>
    </source>
</evidence>
<keyword evidence="10" id="KW-0902">Two-component regulatory system</keyword>
<dbReference type="Gene3D" id="1.10.287.130">
    <property type="match status" value="1"/>
</dbReference>
<feature type="coiled-coil region" evidence="12">
    <location>
        <begin position="141"/>
        <end position="168"/>
    </location>
</feature>
<keyword evidence="8 17" id="KW-0418">Kinase</keyword>
<dbReference type="CDD" id="cd00075">
    <property type="entry name" value="HATPase"/>
    <property type="match status" value="1"/>
</dbReference>
<feature type="region of interest" description="Disordered" evidence="13">
    <location>
        <begin position="1"/>
        <end position="31"/>
    </location>
</feature>
<dbReference type="InterPro" id="IPR005467">
    <property type="entry name" value="His_kinase_dom"/>
</dbReference>
<dbReference type="Proteomes" id="UP000183508">
    <property type="component" value="Unassembled WGS sequence"/>
</dbReference>
<gene>
    <name evidence="17" type="ORF">SAMN05421543_10110</name>
</gene>
<dbReference type="InterPro" id="IPR036890">
    <property type="entry name" value="HATPase_C_sf"/>
</dbReference>
<keyword evidence="5" id="KW-0597">Phosphoprotein</keyword>
<evidence type="ECO:0000256" key="2">
    <source>
        <dbReference type="ARBA" id="ARBA00004651"/>
    </source>
</evidence>
<evidence type="ECO:0000256" key="9">
    <source>
        <dbReference type="ARBA" id="ARBA00022840"/>
    </source>
</evidence>
<keyword evidence="9" id="KW-0067">ATP-binding</keyword>
<feature type="domain" description="HAMP" evidence="16">
    <location>
        <begin position="110"/>
        <end position="160"/>
    </location>
</feature>
<protein>
    <recommendedName>
        <fullName evidence="3">histidine kinase</fullName>
        <ecNumber evidence="3">2.7.13.3</ecNumber>
    </recommendedName>
</protein>
<feature type="compositionally biased region" description="Polar residues" evidence="13">
    <location>
        <begin position="20"/>
        <end position="29"/>
    </location>
</feature>
<keyword evidence="12" id="KW-0175">Coiled coil</keyword>
<dbReference type="InterPro" id="IPR004358">
    <property type="entry name" value="Sig_transdc_His_kin-like_C"/>
</dbReference>
<dbReference type="EMBL" id="FPBV01000001">
    <property type="protein sequence ID" value="SFU29982.1"/>
    <property type="molecule type" value="Genomic_DNA"/>
</dbReference>
<dbReference type="CDD" id="cd06225">
    <property type="entry name" value="HAMP"/>
    <property type="match status" value="1"/>
</dbReference>
<organism evidence="17 18">
    <name type="scientific">Alicyclobacillus macrosporangiidus</name>
    <dbReference type="NCBI Taxonomy" id="392015"/>
    <lineage>
        <taxon>Bacteria</taxon>
        <taxon>Bacillati</taxon>
        <taxon>Bacillota</taxon>
        <taxon>Bacilli</taxon>
        <taxon>Bacillales</taxon>
        <taxon>Alicyclobacillaceae</taxon>
        <taxon>Alicyclobacillus</taxon>
    </lineage>
</organism>
<evidence type="ECO:0000256" key="13">
    <source>
        <dbReference type="SAM" id="MobiDB-lite"/>
    </source>
</evidence>
<dbReference type="AlphaFoldDB" id="A0A1I7F1B0"/>
<evidence type="ECO:0000256" key="3">
    <source>
        <dbReference type="ARBA" id="ARBA00012438"/>
    </source>
</evidence>
<dbReference type="eggNOG" id="COG5002">
    <property type="taxonomic scope" value="Bacteria"/>
</dbReference>
<keyword evidence="14" id="KW-1133">Transmembrane helix</keyword>
<dbReference type="PRINTS" id="PR00344">
    <property type="entry name" value="BCTRLSENSOR"/>
</dbReference>
<keyword evidence="4" id="KW-1003">Cell membrane</keyword>
<dbReference type="InterPro" id="IPR003661">
    <property type="entry name" value="HisK_dim/P_dom"/>
</dbReference>
<sequence>MRIRDGQRQQNTRVDPGHPTSATPSPQSPDSKKSIVLRVLLSALVFMAVLAVFFLAYFAAAGVYGWLGMQPKAYVVYMTSVIAAWLLLLTTGVVIGKITAPKQHAFWHSLLDAMRQMAKGNFNIHIDVNQVHEPGGGNHPFRQLVHTINNMAKELAQLEAMRQEFISNVSHEIQSPLTSISGFIDVLKNENLSPEQRQHYLSIIEAESKRLSRLGDNLLKLTSLESGYHPFSPERFRLDRQIRNVVLSLEPMWTQKSLEIDLSLPHIEIEADKDLVNHIWINLLSNAIKFTPPQGSIFISAQTMDDKWAEVCVRDTGIGMKNEELVRIFERFYKADKARSGGGSGLGLSIVKKIVDMHHGEIDVESQVGVGTTFAVRLPIRPSESGPS</sequence>
<feature type="transmembrane region" description="Helical" evidence="14">
    <location>
        <begin position="73"/>
        <end position="95"/>
    </location>
</feature>
<evidence type="ECO:0000259" key="15">
    <source>
        <dbReference type="PROSITE" id="PS50109"/>
    </source>
</evidence>
<keyword evidence="7" id="KW-0547">Nucleotide-binding</keyword>
<evidence type="ECO:0000256" key="10">
    <source>
        <dbReference type="ARBA" id="ARBA00023012"/>
    </source>
</evidence>
<evidence type="ECO:0000256" key="12">
    <source>
        <dbReference type="SAM" id="Coils"/>
    </source>
</evidence>
<dbReference type="SMART" id="SM00387">
    <property type="entry name" value="HATPase_c"/>
    <property type="match status" value="1"/>
</dbReference>
<proteinExistence type="predicted"/>
<dbReference type="GO" id="GO:0005524">
    <property type="term" value="F:ATP binding"/>
    <property type="evidence" value="ECO:0007669"/>
    <property type="project" value="UniProtKB-KW"/>
</dbReference>
<dbReference type="EC" id="2.7.13.3" evidence="3"/>
<dbReference type="FunFam" id="3.30.565.10:FF:000006">
    <property type="entry name" value="Sensor histidine kinase WalK"/>
    <property type="match status" value="1"/>
</dbReference>
<dbReference type="GO" id="GO:0000155">
    <property type="term" value="F:phosphorelay sensor kinase activity"/>
    <property type="evidence" value="ECO:0007669"/>
    <property type="project" value="InterPro"/>
</dbReference>
<evidence type="ECO:0000259" key="16">
    <source>
        <dbReference type="PROSITE" id="PS50885"/>
    </source>
</evidence>
<dbReference type="Gene3D" id="3.30.565.10">
    <property type="entry name" value="Histidine kinase-like ATPase, C-terminal domain"/>
    <property type="match status" value="1"/>
</dbReference>
<dbReference type="InterPro" id="IPR036097">
    <property type="entry name" value="HisK_dim/P_sf"/>
</dbReference>
<comment type="catalytic activity">
    <reaction evidence="1">
        <text>ATP + protein L-histidine = ADP + protein N-phospho-L-histidine.</text>
        <dbReference type="EC" id="2.7.13.3"/>
    </reaction>
</comment>
<dbReference type="PANTHER" id="PTHR43711:SF1">
    <property type="entry name" value="HISTIDINE KINASE 1"/>
    <property type="match status" value="1"/>
</dbReference>
<accession>A0A1I7F1B0</accession>
<evidence type="ECO:0000313" key="17">
    <source>
        <dbReference type="EMBL" id="SFU29982.1"/>
    </source>
</evidence>
<dbReference type="GO" id="GO:0005886">
    <property type="term" value="C:plasma membrane"/>
    <property type="evidence" value="ECO:0007669"/>
    <property type="project" value="UniProtKB-SubCell"/>
</dbReference>
<evidence type="ECO:0000256" key="7">
    <source>
        <dbReference type="ARBA" id="ARBA00022741"/>
    </source>
</evidence>
<feature type="domain" description="Histidine kinase" evidence="15">
    <location>
        <begin position="168"/>
        <end position="382"/>
    </location>
</feature>
<evidence type="ECO:0000313" key="18">
    <source>
        <dbReference type="Proteomes" id="UP000183508"/>
    </source>
</evidence>
<keyword evidence="6" id="KW-0808">Transferase</keyword>
<dbReference type="InterPro" id="IPR050736">
    <property type="entry name" value="Sensor_HK_Regulatory"/>
</dbReference>
<dbReference type="STRING" id="392015.SAMN05421543_10110"/>
<evidence type="ECO:0000256" key="4">
    <source>
        <dbReference type="ARBA" id="ARBA00022475"/>
    </source>
</evidence>
<reference evidence="18" key="1">
    <citation type="submission" date="2016-10" db="EMBL/GenBank/DDBJ databases">
        <authorList>
            <person name="Varghese N."/>
        </authorList>
    </citation>
    <scope>NUCLEOTIDE SEQUENCE [LARGE SCALE GENOMIC DNA]</scope>
    <source>
        <strain evidence="18">DSM 17980</strain>
    </source>
</reference>
<dbReference type="FunFam" id="1.10.287.130:FF:000001">
    <property type="entry name" value="Two-component sensor histidine kinase"/>
    <property type="match status" value="1"/>
</dbReference>
<dbReference type="CDD" id="cd00082">
    <property type="entry name" value="HisKA"/>
    <property type="match status" value="1"/>
</dbReference>
<keyword evidence="11 14" id="KW-0472">Membrane</keyword>
<evidence type="ECO:0000256" key="1">
    <source>
        <dbReference type="ARBA" id="ARBA00000085"/>
    </source>
</evidence>
<dbReference type="InterPro" id="IPR003660">
    <property type="entry name" value="HAMP_dom"/>
</dbReference>
<dbReference type="PANTHER" id="PTHR43711">
    <property type="entry name" value="TWO-COMPONENT HISTIDINE KINASE"/>
    <property type="match status" value="1"/>
</dbReference>
<name>A0A1I7F1B0_9BACL</name>
<dbReference type="PROSITE" id="PS50885">
    <property type="entry name" value="HAMP"/>
    <property type="match status" value="1"/>
</dbReference>
<evidence type="ECO:0000256" key="8">
    <source>
        <dbReference type="ARBA" id="ARBA00022777"/>
    </source>
</evidence>
<dbReference type="SMART" id="SM00388">
    <property type="entry name" value="HisKA"/>
    <property type="match status" value="1"/>
</dbReference>
<dbReference type="Pfam" id="PF02518">
    <property type="entry name" value="HATPase_c"/>
    <property type="match status" value="1"/>
</dbReference>
<comment type="subcellular location">
    <subcellularLocation>
        <location evidence="2">Cell membrane</location>
        <topology evidence="2">Multi-pass membrane protein</topology>
    </subcellularLocation>
</comment>
<dbReference type="InterPro" id="IPR003594">
    <property type="entry name" value="HATPase_dom"/>
</dbReference>
<feature type="transmembrane region" description="Helical" evidence="14">
    <location>
        <begin position="39"/>
        <end position="67"/>
    </location>
</feature>